<evidence type="ECO:0000259" key="4">
    <source>
        <dbReference type="Pfam" id="PF02342"/>
    </source>
</evidence>
<dbReference type="FunFam" id="2.60.60.30:FF:000001">
    <property type="entry name" value="Tellurium resistance protein TerD"/>
    <property type="match status" value="1"/>
</dbReference>
<evidence type="ECO:0000313" key="6">
    <source>
        <dbReference type="Proteomes" id="UP000019184"/>
    </source>
</evidence>
<evidence type="ECO:0000256" key="2">
    <source>
        <dbReference type="ARBA" id="ARBA00022686"/>
    </source>
</evidence>
<dbReference type="Gene3D" id="2.60.60.30">
    <property type="entry name" value="sav2460 like domains"/>
    <property type="match status" value="1"/>
</dbReference>
<reference evidence="5 6" key="1">
    <citation type="journal article" date="2014" name="ISME J.">
        <title>Candidatus Competibacter-lineage genomes retrieved from metagenomes reveal functional metabolic diversity.</title>
        <authorList>
            <person name="McIlroy S.J."/>
            <person name="Albertsen M."/>
            <person name="Andresen E.K."/>
            <person name="Saunders A.M."/>
            <person name="Kristiansen R."/>
            <person name="Stokholm-Bjerregaard M."/>
            <person name="Nielsen K.L."/>
            <person name="Nielsen P.H."/>
        </authorList>
    </citation>
    <scope>NUCLEOTIDE SEQUENCE [LARGE SCALE GENOMIC DNA]</scope>
    <source>
        <strain evidence="5 6">Run_B_J11</strain>
    </source>
</reference>
<dbReference type="AlphaFoldDB" id="A0A7U7J617"/>
<evidence type="ECO:0000256" key="1">
    <source>
        <dbReference type="ARBA" id="ARBA00008775"/>
    </source>
</evidence>
<organism evidence="5 6">
    <name type="scientific">Candidatus Contendobacter odensis Run_B_J11</name>
    <dbReference type="NCBI Taxonomy" id="1400861"/>
    <lineage>
        <taxon>Bacteria</taxon>
        <taxon>Pseudomonadati</taxon>
        <taxon>Pseudomonadota</taxon>
        <taxon>Gammaproteobacteria</taxon>
        <taxon>Candidatus Competibacteraceae</taxon>
        <taxon>Candidatus Contendibacter</taxon>
    </lineage>
</organism>
<evidence type="ECO:0000256" key="3">
    <source>
        <dbReference type="ARBA" id="ARBA00055880"/>
    </source>
</evidence>
<dbReference type="EMBL" id="CBTK010000295">
    <property type="protein sequence ID" value="CDH47183.1"/>
    <property type="molecule type" value="Genomic_DNA"/>
</dbReference>
<keyword evidence="2" id="KW-0778">Tellurium resistance</keyword>
<protein>
    <submittedName>
        <fullName evidence="5">Tellurium resistance protein</fullName>
    </submittedName>
</protein>
<comment type="caution">
    <text evidence="5">The sequence shown here is derived from an EMBL/GenBank/DDBJ whole genome shotgun (WGS) entry which is preliminary data.</text>
</comment>
<comment type="similarity">
    <text evidence="1">Belongs to the CAPAB/TerDEXZ family.</text>
</comment>
<feature type="domain" description="TerD" evidence="4">
    <location>
        <begin position="1"/>
        <end position="186"/>
    </location>
</feature>
<dbReference type="CDD" id="cd06974">
    <property type="entry name" value="TerD_like"/>
    <property type="match status" value="1"/>
</dbReference>
<dbReference type="InterPro" id="IPR051324">
    <property type="entry name" value="Stress/Tellurium_Resist"/>
</dbReference>
<dbReference type="OrthoDB" id="570928at2"/>
<name>A0A7U7J617_9GAMM</name>
<evidence type="ECO:0000313" key="5">
    <source>
        <dbReference type="EMBL" id="CDH47183.1"/>
    </source>
</evidence>
<comment type="function">
    <text evidence="3">Not known; seems to contribute to the tellurium resistance (Ter) mechanism. Also involved in phage inhibition (Phi) and colicin resistance (PacB).</text>
</comment>
<accession>A0A7U7J617</accession>
<proteinExistence type="inferred from homology"/>
<dbReference type="Proteomes" id="UP000019184">
    <property type="component" value="Unassembled WGS sequence"/>
</dbReference>
<gene>
    <name evidence="5" type="primary">terD</name>
    <name evidence="5" type="ORF">BN874_770033</name>
</gene>
<dbReference type="Pfam" id="PF02342">
    <property type="entry name" value="TerD"/>
    <property type="match status" value="1"/>
</dbReference>
<dbReference type="InterPro" id="IPR003325">
    <property type="entry name" value="TerD"/>
</dbReference>
<dbReference type="GO" id="GO:0046690">
    <property type="term" value="P:response to tellurium ion"/>
    <property type="evidence" value="ECO:0007669"/>
    <property type="project" value="UniProtKB-KW"/>
</dbReference>
<dbReference type="PANTHER" id="PTHR32097:SF4">
    <property type="entry name" value="GENERAL STRESS PROTEIN 16U"/>
    <property type="match status" value="1"/>
</dbReference>
<dbReference type="PANTHER" id="PTHR32097">
    <property type="entry name" value="CAMP-BINDING PROTEIN 1-RELATED"/>
    <property type="match status" value="1"/>
</dbReference>
<sequence length="191" mass="20199">MAISLQKGGNVNLSKEAPGLAKIKVGLGWDTRATDGAAFDLDASAFLVKSDGKVRDDSDFVFYNNAKGASGAVEHGGDNLTGAGEGDDEIIRVSLALVPEEIAKIVVAVTIHEAEARRQNFGQVSQAFIRIVNEDNSQEIARYDLSEDASTETAMIFGEVYRNGADWKFKAVGQGFAGGLGPLARAHGVKV</sequence>
<dbReference type="RefSeq" id="WP_034435932.1">
    <property type="nucleotide sequence ID" value="NZ_CBTK010000295.1"/>
</dbReference>
<keyword evidence="6" id="KW-1185">Reference proteome</keyword>